<dbReference type="Pfam" id="PF00515">
    <property type="entry name" value="TPR_1"/>
    <property type="match status" value="1"/>
</dbReference>
<dbReference type="PANTHER" id="PTHR47329:SF1">
    <property type="entry name" value="OS05G0129900 PROTEIN"/>
    <property type="match status" value="1"/>
</dbReference>
<dbReference type="PANTHER" id="PTHR47329">
    <property type="entry name" value="OS05G0129900 PROTEIN"/>
    <property type="match status" value="1"/>
</dbReference>
<evidence type="ECO:0000256" key="2">
    <source>
        <dbReference type="SAM" id="MobiDB-lite"/>
    </source>
</evidence>
<accession>A0A9Q0H0Z2</accession>
<feature type="repeat" description="TPR" evidence="1">
    <location>
        <begin position="172"/>
        <end position="205"/>
    </location>
</feature>
<dbReference type="PROSITE" id="PS50005">
    <property type="entry name" value="TPR"/>
    <property type="match status" value="2"/>
</dbReference>
<reference evidence="4" key="1">
    <citation type="journal article" date="2023" name="Plant J.">
        <title>The genome of the king protea, Protea cynaroides.</title>
        <authorList>
            <person name="Chang J."/>
            <person name="Duong T.A."/>
            <person name="Schoeman C."/>
            <person name="Ma X."/>
            <person name="Roodt D."/>
            <person name="Barker N."/>
            <person name="Li Z."/>
            <person name="Van de Peer Y."/>
            <person name="Mizrachi E."/>
        </authorList>
    </citation>
    <scope>NUCLEOTIDE SEQUENCE</scope>
    <source>
        <tissue evidence="4">Young leaves</tissue>
    </source>
</reference>
<dbReference type="SUPFAM" id="SSF48452">
    <property type="entry name" value="TPR-like"/>
    <property type="match status" value="1"/>
</dbReference>
<keyword evidence="1" id="KW-0802">TPR repeat</keyword>
<gene>
    <name evidence="4" type="ORF">NE237_014008</name>
</gene>
<evidence type="ECO:0000256" key="1">
    <source>
        <dbReference type="PROSITE-ProRule" id="PRU00339"/>
    </source>
</evidence>
<dbReference type="EMBL" id="JAMYWD010000011">
    <property type="protein sequence ID" value="KAJ4957225.1"/>
    <property type="molecule type" value="Genomic_DNA"/>
</dbReference>
<dbReference type="InterPro" id="IPR019734">
    <property type="entry name" value="TPR_rpt"/>
</dbReference>
<keyword evidence="5" id="KW-1185">Reference proteome</keyword>
<feature type="domain" description="RNA-polymerase II-associated protein 3-like C-terminal" evidence="3">
    <location>
        <begin position="332"/>
        <end position="421"/>
    </location>
</feature>
<evidence type="ECO:0000313" key="4">
    <source>
        <dbReference type="EMBL" id="KAJ4957225.1"/>
    </source>
</evidence>
<dbReference type="InterPro" id="IPR011990">
    <property type="entry name" value="TPR-like_helical_dom_sf"/>
</dbReference>
<comment type="caution">
    <text evidence="4">The sequence shown here is derived from an EMBL/GenBank/DDBJ whole genome shotgun (WGS) entry which is preliminary data.</text>
</comment>
<evidence type="ECO:0000313" key="5">
    <source>
        <dbReference type="Proteomes" id="UP001141806"/>
    </source>
</evidence>
<dbReference type="InterPro" id="IPR025986">
    <property type="entry name" value="RPAP3-like_C"/>
</dbReference>
<feature type="compositionally biased region" description="Basic and acidic residues" evidence="2">
    <location>
        <begin position="258"/>
        <end position="275"/>
    </location>
</feature>
<dbReference type="OrthoDB" id="629492at2759"/>
<protein>
    <recommendedName>
        <fullName evidence="3">RNA-polymerase II-associated protein 3-like C-terminal domain-containing protein</fullName>
    </recommendedName>
</protein>
<organism evidence="4 5">
    <name type="scientific">Protea cynaroides</name>
    <dbReference type="NCBI Taxonomy" id="273540"/>
    <lineage>
        <taxon>Eukaryota</taxon>
        <taxon>Viridiplantae</taxon>
        <taxon>Streptophyta</taxon>
        <taxon>Embryophyta</taxon>
        <taxon>Tracheophyta</taxon>
        <taxon>Spermatophyta</taxon>
        <taxon>Magnoliopsida</taxon>
        <taxon>Proteales</taxon>
        <taxon>Proteaceae</taxon>
        <taxon>Protea</taxon>
    </lineage>
</organism>
<feature type="region of interest" description="Disordered" evidence="2">
    <location>
        <begin position="249"/>
        <end position="310"/>
    </location>
</feature>
<sequence length="461" mass="51690">MARVPVKHNRDQAPDFQGFLNDLQDWEVSLKEKDKKLKAQAQGEKKVVSSSWDTGKFGGDKELSSKILPVDYLRNNSHGYDFSRKFGAMSHMSSGLLAEENPPDAASEKELGNEYFKQKKFKEAIDCYSRSIALSPTAVAFANRAMACLKVKRFEEAENDCSEALNLDDRYVKAYSRRATARKELGKFKASMEDSEFALRLEPHNQELKKQYNEAKALYEREILEKASTVVKQKIQEAPKIEVKGDLRSGHLVPNTSRKIEMDHNKENNVKDLDITMRNGSGSGGQDSNGSQEHASLSSTADISKQSRMSVQELASRAASRAMAGASKNITPPKSAYQFEVSWRGLSGDRALQAHLLKAISPKALPELFKNALSAPILIDIVRCIGTFCMDETDLAVQFLDNLTKVARFDMIIMCLSASDRADMQKIWDEIFSTKGEYVEILRKIRLKYCSGDGMRNPMAR</sequence>
<feature type="compositionally biased region" description="Polar residues" evidence="2">
    <location>
        <begin position="293"/>
        <end position="310"/>
    </location>
</feature>
<dbReference type="Pfam" id="PF13877">
    <property type="entry name" value="RPAP3_C"/>
    <property type="match status" value="1"/>
</dbReference>
<evidence type="ECO:0000259" key="3">
    <source>
        <dbReference type="Pfam" id="PF13877"/>
    </source>
</evidence>
<dbReference type="SMART" id="SM00028">
    <property type="entry name" value="TPR"/>
    <property type="match status" value="3"/>
</dbReference>
<feature type="repeat" description="TPR" evidence="1">
    <location>
        <begin position="105"/>
        <end position="138"/>
    </location>
</feature>
<dbReference type="Gene3D" id="1.25.40.10">
    <property type="entry name" value="Tetratricopeptide repeat domain"/>
    <property type="match status" value="1"/>
</dbReference>
<proteinExistence type="predicted"/>
<name>A0A9Q0H0Z2_9MAGN</name>
<dbReference type="AlphaFoldDB" id="A0A9Q0H0Z2"/>
<dbReference type="Proteomes" id="UP001141806">
    <property type="component" value="Unassembled WGS sequence"/>
</dbReference>